<dbReference type="EMBL" id="AY326311">
    <property type="protein sequence ID" value="AAQ91298.1"/>
    <property type="molecule type" value="Genomic_DNA"/>
</dbReference>
<evidence type="ECO:0000256" key="2">
    <source>
        <dbReference type="ARBA" id="ARBA00022729"/>
    </source>
</evidence>
<keyword evidence="3" id="KW-0326">Glycosidase</keyword>
<dbReference type="Gene3D" id="2.60.40.1180">
    <property type="entry name" value="Golgi alpha-mannosidase II"/>
    <property type="match status" value="1"/>
</dbReference>
<reference evidence="3" key="1">
    <citation type="journal article" date="2005" name="Arch. Microbiol.">
        <title>Diverse dextranase genes from Paenibacillus species.</title>
        <authorList>
            <person name="Finnegan P.M."/>
            <person name="Brumbley S.M."/>
            <person name="O'Shea M.G."/>
            <person name="Nevalainen H."/>
            <person name="Bergquist P.L."/>
        </authorList>
    </citation>
    <scope>NUCLEOTIDE SEQUENCE</scope>
    <source>
        <strain evidence="3">Dex50-2</strain>
    </source>
</reference>
<keyword evidence="3" id="KW-0378">Hydrolase</keyword>
<comment type="similarity">
    <text evidence="1">Belongs to the glycosyl hydrolase 66 family.</text>
</comment>
<name>Q6VUH2_9BACL</name>
<dbReference type="InterPro" id="IPR013783">
    <property type="entry name" value="Ig-like_fold"/>
</dbReference>
<organism evidence="3">
    <name type="scientific">Paenibacillus sp. Dex50-2</name>
    <dbReference type="NCBI Taxonomy" id="247649"/>
    <lineage>
        <taxon>Bacteria</taxon>
        <taxon>Bacillati</taxon>
        <taxon>Bacillota</taxon>
        <taxon>Bacilli</taxon>
        <taxon>Bacillales</taxon>
        <taxon>Paenibacillaceae</taxon>
        <taxon>Paenibacillus</taxon>
    </lineage>
</organism>
<dbReference type="AlphaFoldDB" id="Q6VUH2"/>
<dbReference type="Gene3D" id="3.20.20.80">
    <property type="entry name" value="Glycosidases"/>
    <property type="match status" value="1"/>
</dbReference>
<dbReference type="PROSITE" id="PS51257">
    <property type="entry name" value="PROKAR_LIPOPROTEIN"/>
    <property type="match status" value="1"/>
</dbReference>
<dbReference type="InterPro" id="IPR025092">
    <property type="entry name" value="Glyco_hydro_66"/>
</dbReference>
<evidence type="ECO:0000256" key="1">
    <source>
        <dbReference type="ARBA" id="ARBA00010837"/>
    </source>
</evidence>
<dbReference type="EC" id="3.2.1.11" evidence="3"/>
<proteinExistence type="inferred from homology"/>
<dbReference type="CDD" id="cd14745">
    <property type="entry name" value="GH66"/>
    <property type="match status" value="1"/>
</dbReference>
<dbReference type="InterPro" id="IPR013780">
    <property type="entry name" value="Glyco_hydro_b"/>
</dbReference>
<dbReference type="CAZy" id="GH66">
    <property type="family name" value="Glycoside Hydrolase Family 66"/>
</dbReference>
<protein>
    <submittedName>
        <fullName evidence="3">Dextranase 2</fullName>
        <ecNumber evidence="3">3.2.1.11</ecNumber>
    </submittedName>
</protein>
<dbReference type="Gene3D" id="2.60.40.10">
    <property type="entry name" value="Immunoglobulins"/>
    <property type="match status" value="1"/>
</dbReference>
<evidence type="ECO:0000313" key="3">
    <source>
        <dbReference type="EMBL" id="AAQ91298.1"/>
    </source>
</evidence>
<keyword evidence="2" id="KW-0732">Signal</keyword>
<dbReference type="GO" id="GO:0033904">
    <property type="term" value="F:dextranase activity"/>
    <property type="evidence" value="ECO:0007669"/>
    <property type="project" value="UniProtKB-EC"/>
</dbReference>
<sequence>MIMKFWRLRRTSLVILCCLTVLIAGCSKKQLLKAEEVTGESKMDRVATDKAAYKPGEQVNFTLYLKENVSDAEVRVQYRHLEEVIEQQELKAAGEKLNWTWNPPKEDGKGYMAEIFLMKKGEAQDHLNIAVDVSSDWTKFPRYGYLADFHAMSQDEMASIIERLNRFHINGVQFYDWQYKHQTPIKMDADQPAKSWDDIANRPVAFDTVKGYIDLVHGYNMKAMNYNLIFGAYEDAEQDGVKREWGLFKDPSAMNQDKHPLPENWASDIMLYDPSNTDWQKYLIEKEAEVFKHLPFDGWHVDQLGDRGGLWNAQGESVKLPEGYVSFLKSAKERLDIYYVMNAVGQYGQAFMAPNAPLDFLYTEVWDGHPKYKNLKEIIDQNAKYSKNQLNTVLAAYMNYEFGQILRVKFNTPGVLLTDAVIFASGGSHLELGENILAKEYFPNKNLKIPAELEEQLIHYYDFLVAYQNILRDGMEESEVTVEGTDEVQISASADQGKVWSFAKHKDGEDIVHFINFTDAVTMDWNDSAGEQTEPAERQNVKVIVQTSGTVDRIMFASPDYYGGSPVELSFEQKDGQISIELPKLKYWDLIKISYK</sequence>
<accession>Q6VUH2</accession>
<gene>
    <name evidence="3" type="primary">dex2</name>
</gene>
<dbReference type="Pfam" id="PF13199">
    <property type="entry name" value="Glyco_hydro_66"/>
    <property type="match status" value="1"/>
</dbReference>